<dbReference type="InterPro" id="IPR036259">
    <property type="entry name" value="MFS_trans_sf"/>
</dbReference>
<dbReference type="RefSeq" id="WP_179666135.1">
    <property type="nucleotide sequence ID" value="NZ_JACCFP010000001.1"/>
</dbReference>
<evidence type="ECO:0000256" key="7">
    <source>
        <dbReference type="SAM" id="Phobius"/>
    </source>
</evidence>
<feature type="transmembrane region" description="Helical" evidence="7">
    <location>
        <begin position="378"/>
        <end position="397"/>
    </location>
</feature>
<evidence type="ECO:0000256" key="1">
    <source>
        <dbReference type="ARBA" id="ARBA00004651"/>
    </source>
</evidence>
<dbReference type="EMBL" id="JACCFP010000001">
    <property type="protein sequence ID" value="NYI99492.1"/>
    <property type="molecule type" value="Genomic_DNA"/>
</dbReference>
<dbReference type="SUPFAM" id="SSF103473">
    <property type="entry name" value="MFS general substrate transporter"/>
    <property type="match status" value="1"/>
</dbReference>
<dbReference type="Proteomes" id="UP000530424">
    <property type="component" value="Unassembled WGS sequence"/>
</dbReference>
<keyword evidence="4 7" id="KW-0812">Transmembrane</keyword>
<organism evidence="9 10">
    <name type="scientific">Nocardioides thalensis</name>
    <dbReference type="NCBI Taxonomy" id="1914755"/>
    <lineage>
        <taxon>Bacteria</taxon>
        <taxon>Bacillati</taxon>
        <taxon>Actinomycetota</taxon>
        <taxon>Actinomycetes</taxon>
        <taxon>Propionibacteriales</taxon>
        <taxon>Nocardioidaceae</taxon>
        <taxon>Nocardioides</taxon>
    </lineage>
</organism>
<feature type="transmembrane region" description="Helical" evidence="7">
    <location>
        <begin position="309"/>
        <end position="329"/>
    </location>
</feature>
<dbReference type="Gene3D" id="1.20.1250.20">
    <property type="entry name" value="MFS general substrate transporter like domains"/>
    <property type="match status" value="1"/>
</dbReference>
<dbReference type="PROSITE" id="PS50850">
    <property type="entry name" value="MFS"/>
    <property type="match status" value="1"/>
</dbReference>
<feature type="transmembrane region" description="Helical" evidence="7">
    <location>
        <begin position="23"/>
        <end position="43"/>
    </location>
</feature>
<dbReference type="GO" id="GO:0005886">
    <property type="term" value="C:plasma membrane"/>
    <property type="evidence" value="ECO:0007669"/>
    <property type="project" value="UniProtKB-SubCell"/>
</dbReference>
<evidence type="ECO:0000256" key="2">
    <source>
        <dbReference type="ARBA" id="ARBA00022448"/>
    </source>
</evidence>
<evidence type="ECO:0000256" key="3">
    <source>
        <dbReference type="ARBA" id="ARBA00022475"/>
    </source>
</evidence>
<accession>A0A853BZC5</accession>
<keyword evidence="5 7" id="KW-1133">Transmembrane helix</keyword>
<feature type="transmembrane region" description="Helical" evidence="7">
    <location>
        <begin position="350"/>
        <end position="372"/>
    </location>
</feature>
<keyword evidence="3" id="KW-1003">Cell membrane</keyword>
<keyword evidence="10" id="KW-1185">Reference proteome</keyword>
<dbReference type="InterPro" id="IPR010290">
    <property type="entry name" value="TM_effector"/>
</dbReference>
<name>A0A853BZC5_9ACTN</name>
<comment type="caution">
    <text evidence="9">The sequence shown here is derived from an EMBL/GenBank/DDBJ whole genome shotgun (WGS) entry which is preliminary data.</text>
</comment>
<feature type="transmembrane region" description="Helical" evidence="7">
    <location>
        <begin position="257"/>
        <end position="277"/>
    </location>
</feature>
<dbReference type="GO" id="GO:0022857">
    <property type="term" value="F:transmembrane transporter activity"/>
    <property type="evidence" value="ECO:0007669"/>
    <property type="project" value="InterPro"/>
</dbReference>
<keyword evidence="6 7" id="KW-0472">Membrane</keyword>
<dbReference type="CDD" id="cd06173">
    <property type="entry name" value="MFS_MefA_like"/>
    <property type="match status" value="1"/>
</dbReference>
<dbReference type="PANTHER" id="PTHR23513">
    <property type="entry name" value="INTEGRAL MEMBRANE EFFLUX PROTEIN-RELATED"/>
    <property type="match status" value="1"/>
</dbReference>
<feature type="transmembrane region" description="Helical" evidence="7">
    <location>
        <begin position="106"/>
        <end position="131"/>
    </location>
</feature>
<feature type="transmembrane region" description="Helical" evidence="7">
    <location>
        <begin position="215"/>
        <end position="237"/>
    </location>
</feature>
<feature type="domain" description="Major facilitator superfamily (MFS) profile" evidence="8">
    <location>
        <begin position="9"/>
        <end position="396"/>
    </location>
</feature>
<comment type="subcellular location">
    <subcellularLocation>
        <location evidence="1">Cell membrane</location>
        <topology evidence="1">Multi-pass membrane protein</topology>
    </subcellularLocation>
</comment>
<sequence length="416" mass="42589">MTLRDHASALRVANFRWFFAGEMVNAAGTSMSPIALAFAVLAITDSASALGLVIAAWTVPMVAFMMIGGAIADRLPRGAVLRGANVVQALLQGATAALVLTDVAEIWHLAALQFLSGTAFAVSYPAFHGMVPVLLPESERKSAYLLIGQTESLLSIFGPALSGVLVATVGPGWAIAVDAGTYLAAAGFLGLMRIPVGARPDKQDSVLGDLRAGWSFVRALGWVLPVATCSLIFNAAISGALGVLGPAIAEDTIGSSGWGIARAAQAAGIFLFAFVLARMTLRRPLRACVIGFTASAAPMLVLGTWVDTVVLAAAFLLAGAGLAVVNLAWSLTVQEKVPEDMLSRVMSVDGFFSFVAMPIGQLVVGPLAIAFGLGRVEIGAAVLCVLVGIIGATRPAIAGVTLKPADPGGEPTSASP</sequence>
<protein>
    <recommendedName>
        <fullName evidence="8">Major facilitator superfamily (MFS) profile domain-containing protein</fullName>
    </recommendedName>
</protein>
<proteinExistence type="predicted"/>
<dbReference type="InterPro" id="IPR020846">
    <property type="entry name" value="MFS_dom"/>
</dbReference>
<feature type="transmembrane region" description="Helical" evidence="7">
    <location>
        <begin position="49"/>
        <end position="72"/>
    </location>
</feature>
<dbReference type="PANTHER" id="PTHR23513:SF11">
    <property type="entry name" value="STAPHYLOFERRIN A TRANSPORTER"/>
    <property type="match status" value="1"/>
</dbReference>
<evidence type="ECO:0000313" key="10">
    <source>
        <dbReference type="Proteomes" id="UP000530424"/>
    </source>
</evidence>
<dbReference type="AlphaFoldDB" id="A0A853BZC5"/>
<keyword evidence="2" id="KW-0813">Transport</keyword>
<evidence type="ECO:0000256" key="6">
    <source>
        <dbReference type="ARBA" id="ARBA00023136"/>
    </source>
</evidence>
<reference evidence="9 10" key="1">
    <citation type="submission" date="2020-07" db="EMBL/GenBank/DDBJ databases">
        <title>Sequencing the genomes of 1000 actinobacteria strains.</title>
        <authorList>
            <person name="Klenk H.-P."/>
        </authorList>
    </citation>
    <scope>NUCLEOTIDE SEQUENCE [LARGE SCALE GENOMIC DNA]</scope>
    <source>
        <strain evidence="9 10">DSM 103833</strain>
    </source>
</reference>
<evidence type="ECO:0000313" key="9">
    <source>
        <dbReference type="EMBL" id="NYI99492.1"/>
    </source>
</evidence>
<evidence type="ECO:0000259" key="8">
    <source>
        <dbReference type="PROSITE" id="PS50850"/>
    </source>
</evidence>
<dbReference type="Pfam" id="PF05977">
    <property type="entry name" value="MFS_3"/>
    <property type="match status" value="1"/>
</dbReference>
<feature type="transmembrane region" description="Helical" evidence="7">
    <location>
        <begin position="143"/>
        <end position="167"/>
    </location>
</feature>
<feature type="transmembrane region" description="Helical" evidence="7">
    <location>
        <begin position="173"/>
        <end position="194"/>
    </location>
</feature>
<evidence type="ECO:0000256" key="5">
    <source>
        <dbReference type="ARBA" id="ARBA00022989"/>
    </source>
</evidence>
<feature type="transmembrane region" description="Helical" evidence="7">
    <location>
        <begin position="79"/>
        <end position="100"/>
    </location>
</feature>
<gene>
    <name evidence="9" type="ORF">HNR19_000191</name>
</gene>
<evidence type="ECO:0000256" key="4">
    <source>
        <dbReference type="ARBA" id="ARBA00022692"/>
    </source>
</evidence>